<dbReference type="STRING" id="1801997.A3J64_03685"/>
<keyword evidence="1" id="KW-1133">Transmembrane helix</keyword>
<feature type="transmembrane region" description="Helical" evidence="1">
    <location>
        <begin position="68"/>
        <end position="90"/>
    </location>
</feature>
<dbReference type="EMBL" id="MHNB01000018">
    <property type="protein sequence ID" value="OGZ36950.1"/>
    <property type="molecule type" value="Genomic_DNA"/>
</dbReference>
<organism evidence="2 3">
    <name type="scientific">Candidatus Portnoybacteria bacterium RIFCSPHIGHO2_12_FULL_38_9</name>
    <dbReference type="NCBI Taxonomy" id="1801997"/>
    <lineage>
        <taxon>Bacteria</taxon>
        <taxon>Candidatus Portnoyibacteriota</taxon>
    </lineage>
</organism>
<dbReference type="Proteomes" id="UP000177061">
    <property type="component" value="Unassembled WGS sequence"/>
</dbReference>
<feature type="transmembrane region" description="Helical" evidence="1">
    <location>
        <begin position="111"/>
        <end position="139"/>
    </location>
</feature>
<evidence type="ECO:0000313" key="3">
    <source>
        <dbReference type="Proteomes" id="UP000177061"/>
    </source>
</evidence>
<feature type="transmembrane region" description="Helical" evidence="1">
    <location>
        <begin position="190"/>
        <end position="209"/>
    </location>
</feature>
<reference evidence="2 3" key="1">
    <citation type="journal article" date="2016" name="Nat. Commun.">
        <title>Thousands of microbial genomes shed light on interconnected biogeochemical processes in an aquifer system.</title>
        <authorList>
            <person name="Anantharaman K."/>
            <person name="Brown C.T."/>
            <person name="Hug L.A."/>
            <person name="Sharon I."/>
            <person name="Castelle C.J."/>
            <person name="Probst A.J."/>
            <person name="Thomas B.C."/>
            <person name="Singh A."/>
            <person name="Wilkins M.J."/>
            <person name="Karaoz U."/>
            <person name="Brodie E.L."/>
            <person name="Williams K.H."/>
            <person name="Hubbard S.S."/>
            <person name="Banfield J.F."/>
        </authorList>
    </citation>
    <scope>NUCLEOTIDE SEQUENCE [LARGE SCALE GENOMIC DNA]</scope>
</reference>
<feature type="transmembrane region" description="Helical" evidence="1">
    <location>
        <begin position="21"/>
        <end position="48"/>
    </location>
</feature>
<accession>A0A1G2FH28</accession>
<keyword evidence="1" id="KW-0472">Membrane</keyword>
<keyword evidence="1" id="KW-0812">Transmembrane</keyword>
<sequence>MQELENQKKSRTLFGHILISLRVVFSNPLFLFLAVSLSGNLLLLYYFIFLQTTTFSVFWQSNSPFYNFASIGLTILIAVLFGIAASFFIWQWKENKEKNIINSGNGLIGAFLGAVSMGCPVCGAWLISFLGIGGGLAVFPFQGLEIKTLSALVLGFSIVVSSKPIANDNCLACQPQKDNVFSPEKEALKLLKHLALGIGALLLIIYLPFIGSRLNLGISFQSSKGNALLKNTAGSINNSEADSPINEKGLKINSSALLEEINPSAGYTIDAVYGNIGPKLLESGAINFNKLKTLYEKTGYPLTKEQIKILTEGSNEKITINQDNAYFLINFLWALGLVNKNPILDEGPLIKYGGLGKIGSFASTGGWTLGTKTAAELYSKSEIISLDKRKQDILDDFANNSYRPCCNNSTAFADCNHGMAALGLGEIMAENNASAEEMFEALKYFNAFWFPQQYLDLAKYFKIREGKDWDKVDARMVMGKDYSTASGWQRVKNWLASNNAVEKAPSKGGGCGV</sequence>
<dbReference type="AlphaFoldDB" id="A0A1G2FH28"/>
<evidence type="ECO:0000313" key="2">
    <source>
        <dbReference type="EMBL" id="OGZ36950.1"/>
    </source>
</evidence>
<comment type="caution">
    <text evidence="2">The sequence shown here is derived from an EMBL/GenBank/DDBJ whole genome shotgun (WGS) entry which is preliminary data.</text>
</comment>
<proteinExistence type="predicted"/>
<protein>
    <submittedName>
        <fullName evidence="2">Uncharacterized protein</fullName>
    </submittedName>
</protein>
<evidence type="ECO:0000256" key="1">
    <source>
        <dbReference type="SAM" id="Phobius"/>
    </source>
</evidence>
<name>A0A1G2FH28_9BACT</name>
<gene>
    <name evidence="2" type="ORF">A3J64_03685</name>
</gene>